<keyword evidence="2 5" id="KW-0812">Transmembrane</keyword>
<dbReference type="GO" id="GO:0016020">
    <property type="term" value="C:membrane"/>
    <property type="evidence" value="ECO:0007669"/>
    <property type="project" value="UniProtKB-SubCell"/>
</dbReference>
<proteinExistence type="predicted"/>
<comment type="caution">
    <text evidence="7">The sequence shown here is derived from an EMBL/GenBank/DDBJ whole genome shotgun (WGS) entry which is preliminary data.</text>
</comment>
<dbReference type="RefSeq" id="WP_251260729.1">
    <property type="nucleotide sequence ID" value="NZ_JAMQGP010000002.1"/>
</dbReference>
<feature type="transmembrane region" description="Helical" evidence="5">
    <location>
        <begin position="177"/>
        <end position="194"/>
    </location>
</feature>
<comment type="subcellular location">
    <subcellularLocation>
        <location evidence="1">Membrane</location>
        <topology evidence="1">Multi-pass membrane protein</topology>
    </subcellularLocation>
</comment>
<protein>
    <submittedName>
        <fullName evidence="7">DMT family transporter</fullName>
    </submittedName>
</protein>
<keyword evidence="3 5" id="KW-1133">Transmembrane helix</keyword>
<feature type="transmembrane region" description="Helical" evidence="5">
    <location>
        <begin position="121"/>
        <end position="138"/>
    </location>
</feature>
<dbReference type="InterPro" id="IPR000620">
    <property type="entry name" value="EamA_dom"/>
</dbReference>
<keyword evidence="8" id="KW-1185">Reference proteome</keyword>
<evidence type="ECO:0000256" key="2">
    <source>
        <dbReference type="ARBA" id="ARBA00022692"/>
    </source>
</evidence>
<feature type="transmembrane region" description="Helical" evidence="5">
    <location>
        <begin position="96"/>
        <end position="114"/>
    </location>
</feature>
<feature type="transmembrane region" description="Helical" evidence="5">
    <location>
        <begin position="237"/>
        <end position="254"/>
    </location>
</feature>
<dbReference type="PANTHER" id="PTHR32322">
    <property type="entry name" value="INNER MEMBRANE TRANSPORTER"/>
    <property type="match status" value="1"/>
</dbReference>
<evidence type="ECO:0000313" key="8">
    <source>
        <dbReference type="Proteomes" id="UP001165393"/>
    </source>
</evidence>
<dbReference type="PANTHER" id="PTHR32322:SF9">
    <property type="entry name" value="AMINO-ACID METABOLITE EFFLUX PUMP-RELATED"/>
    <property type="match status" value="1"/>
</dbReference>
<feature type="domain" description="EamA" evidence="6">
    <location>
        <begin position="147"/>
        <end position="277"/>
    </location>
</feature>
<feature type="transmembrane region" description="Helical" evidence="5">
    <location>
        <begin position="70"/>
        <end position="90"/>
    </location>
</feature>
<dbReference type="SUPFAM" id="SSF103481">
    <property type="entry name" value="Multidrug resistance efflux transporter EmrE"/>
    <property type="match status" value="1"/>
</dbReference>
<dbReference type="EMBL" id="JAMQGP010000002">
    <property type="protein sequence ID" value="MCM2679383.1"/>
    <property type="molecule type" value="Genomic_DNA"/>
</dbReference>
<dbReference type="InterPro" id="IPR037185">
    <property type="entry name" value="EmrE-like"/>
</dbReference>
<evidence type="ECO:0000259" key="6">
    <source>
        <dbReference type="Pfam" id="PF00892"/>
    </source>
</evidence>
<dbReference type="Proteomes" id="UP001165393">
    <property type="component" value="Unassembled WGS sequence"/>
</dbReference>
<evidence type="ECO:0000256" key="5">
    <source>
        <dbReference type="SAM" id="Phobius"/>
    </source>
</evidence>
<organism evidence="7 8">
    <name type="scientific">Echinimonas agarilytica</name>
    <dbReference type="NCBI Taxonomy" id="1215918"/>
    <lineage>
        <taxon>Bacteria</taxon>
        <taxon>Pseudomonadati</taxon>
        <taxon>Pseudomonadota</taxon>
        <taxon>Gammaproteobacteria</taxon>
        <taxon>Alteromonadales</taxon>
        <taxon>Echinimonadaceae</taxon>
        <taxon>Echinimonas</taxon>
    </lineage>
</organism>
<feature type="transmembrane region" description="Helical" evidence="5">
    <location>
        <begin position="144"/>
        <end position="165"/>
    </location>
</feature>
<reference evidence="7 8" key="1">
    <citation type="journal article" date="2013" name="Antonie Van Leeuwenhoek">
        <title>Echinimonas agarilytica gen. nov., sp. nov., a new gammaproteobacterium isolated from the sea urchin Strongylocentrotus intermedius.</title>
        <authorList>
            <person name="Nedashkovskaya O.I."/>
            <person name="Stenkova A.M."/>
            <person name="Zhukova N.V."/>
            <person name="Van Trappen S."/>
            <person name="Lee J.S."/>
            <person name="Kim S.B."/>
        </authorList>
    </citation>
    <scope>NUCLEOTIDE SEQUENCE [LARGE SCALE GENOMIC DNA]</scope>
    <source>
        <strain evidence="7 8">KMM 6351</strain>
    </source>
</reference>
<gene>
    <name evidence="7" type="ORF">NAF29_06830</name>
</gene>
<dbReference type="InterPro" id="IPR050638">
    <property type="entry name" value="AA-Vitamin_Transporters"/>
</dbReference>
<feature type="transmembrane region" description="Helical" evidence="5">
    <location>
        <begin position="38"/>
        <end position="58"/>
    </location>
</feature>
<sequence length="286" mass="30220">MPKALQPIVLTTIALIAFAANSVLCRMALKDEGVDPSFFTLVRLLSAVGTLLIIALFTNRMKGLLSQGSWLAGFALFAYAAAFSFGYVSLNTATGALVLFAAVQLSMLIIHSFSGHRISKSELFGGCCAAGGLVYWLLPELQQPTVFGFLLMLLAGVSWAFYTVLGRSSTDSMSATAANFLRASVMATPLILLIPEQHSLGDKGIILAITSGAIASGLGYVIWYVALKHLSGNRAGLVQLLVPMIAALGGIIWVNEPITLRLLVAGLLVLGGVYVAMTPWGRVGKN</sequence>
<evidence type="ECO:0000256" key="4">
    <source>
        <dbReference type="ARBA" id="ARBA00023136"/>
    </source>
</evidence>
<dbReference type="AlphaFoldDB" id="A0AA41W681"/>
<feature type="transmembrane region" description="Helical" evidence="5">
    <location>
        <begin position="206"/>
        <end position="225"/>
    </location>
</feature>
<accession>A0AA41W681</accession>
<feature type="transmembrane region" description="Helical" evidence="5">
    <location>
        <begin position="260"/>
        <end position="280"/>
    </location>
</feature>
<name>A0AA41W681_9GAMM</name>
<evidence type="ECO:0000256" key="3">
    <source>
        <dbReference type="ARBA" id="ARBA00022989"/>
    </source>
</evidence>
<dbReference type="Pfam" id="PF00892">
    <property type="entry name" value="EamA"/>
    <property type="match status" value="1"/>
</dbReference>
<evidence type="ECO:0000313" key="7">
    <source>
        <dbReference type="EMBL" id="MCM2679383.1"/>
    </source>
</evidence>
<evidence type="ECO:0000256" key="1">
    <source>
        <dbReference type="ARBA" id="ARBA00004141"/>
    </source>
</evidence>
<keyword evidence="4 5" id="KW-0472">Membrane</keyword>